<organism evidence="2 3">
    <name type="scientific">Ilex paraguariensis</name>
    <name type="common">yerba mate</name>
    <dbReference type="NCBI Taxonomy" id="185542"/>
    <lineage>
        <taxon>Eukaryota</taxon>
        <taxon>Viridiplantae</taxon>
        <taxon>Streptophyta</taxon>
        <taxon>Embryophyta</taxon>
        <taxon>Tracheophyta</taxon>
        <taxon>Spermatophyta</taxon>
        <taxon>Magnoliopsida</taxon>
        <taxon>eudicotyledons</taxon>
        <taxon>Gunneridae</taxon>
        <taxon>Pentapetalae</taxon>
        <taxon>asterids</taxon>
        <taxon>campanulids</taxon>
        <taxon>Aquifoliales</taxon>
        <taxon>Aquifoliaceae</taxon>
        <taxon>Ilex</taxon>
    </lineage>
</organism>
<name>A0ABC8SW03_9AQUA</name>
<evidence type="ECO:0000313" key="3">
    <source>
        <dbReference type="Proteomes" id="UP001642360"/>
    </source>
</evidence>
<comment type="caution">
    <text evidence="2">The sequence shown here is derived from an EMBL/GenBank/DDBJ whole genome shotgun (WGS) entry which is preliminary data.</text>
</comment>
<keyword evidence="1" id="KW-1133">Transmembrane helix</keyword>
<dbReference type="AlphaFoldDB" id="A0ABC8SW03"/>
<proteinExistence type="predicted"/>
<keyword evidence="1" id="KW-0812">Transmembrane</keyword>
<feature type="transmembrane region" description="Helical" evidence="1">
    <location>
        <begin position="12"/>
        <end position="32"/>
    </location>
</feature>
<gene>
    <name evidence="2" type="ORF">ILEXP_LOCUS30169</name>
</gene>
<accession>A0ABC8SW03</accession>
<dbReference type="Proteomes" id="UP001642360">
    <property type="component" value="Unassembled WGS sequence"/>
</dbReference>
<reference evidence="2 3" key="1">
    <citation type="submission" date="2024-02" db="EMBL/GenBank/DDBJ databases">
        <authorList>
            <person name="Vignale AGUSTIN F."/>
            <person name="Sosa J E."/>
            <person name="Modenutti C."/>
        </authorList>
    </citation>
    <scope>NUCLEOTIDE SEQUENCE [LARGE SCALE GENOMIC DNA]</scope>
</reference>
<evidence type="ECO:0000313" key="2">
    <source>
        <dbReference type="EMBL" id="CAK9161371.1"/>
    </source>
</evidence>
<sequence>MVLRGYGSHRGGWLTWMVIVGGFNWVLIDGILGLRMGLVCLRCWGGPSCSGDGADDSSEKIGDSSSGYYLRSICVSLRVPLFTLFDWKAAQIRSSISQSRPSISSVLERLKVWKELHRMSIDSPGKGES</sequence>
<protein>
    <submittedName>
        <fullName evidence="2">Uncharacterized protein</fullName>
    </submittedName>
</protein>
<evidence type="ECO:0000256" key="1">
    <source>
        <dbReference type="SAM" id="Phobius"/>
    </source>
</evidence>
<keyword evidence="3" id="KW-1185">Reference proteome</keyword>
<keyword evidence="1" id="KW-0472">Membrane</keyword>
<dbReference type="EMBL" id="CAUOFW020003669">
    <property type="protein sequence ID" value="CAK9161371.1"/>
    <property type="molecule type" value="Genomic_DNA"/>
</dbReference>